<evidence type="ECO:0000313" key="2">
    <source>
        <dbReference type="EMBL" id="CAA9330243.1"/>
    </source>
</evidence>
<feature type="compositionally biased region" description="Basic residues" evidence="1">
    <location>
        <begin position="31"/>
        <end position="45"/>
    </location>
</feature>
<feature type="non-terminal residue" evidence="2">
    <location>
        <position position="1"/>
    </location>
</feature>
<proteinExistence type="predicted"/>
<evidence type="ECO:0000256" key="1">
    <source>
        <dbReference type="SAM" id="MobiDB-lite"/>
    </source>
</evidence>
<organism evidence="2">
    <name type="scientific">uncultured Microvirga sp</name>
    <dbReference type="NCBI Taxonomy" id="412392"/>
    <lineage>
        <taxon>Bacteria</taxon>
        <taxon>Pseudomonadati</taxon>
        <taxon>Pseudomonadota</taxon>
        <taxon>Alphaproteobacteria</taxon>
        <taxon>Hyphomicrobiales</taxon>
        <taxon>Methylobacteriaceae</taxon>
        <taxon>Microvirga</taxon>
        <taxon>environmental samples</taxon>
    </lineage>
</organism>
<feature type="non-terminal residue" evidence="2">
    <location>
        <position position="108"/>
    </location>
</feature>
<feature type="region of interest" description="Disordered" evidence="1">
    <location>
        <begin position="1"/>
        <end position="73"/>
    </location>
</feature>
<dbReference type="GO" id="GO:0004636">
    <property type="term" value="F:phosphoribosyl-ATP diphosphatase activity"/>
    <property type="evidence" value="ECO:0007669"/>
    <property type="project" value="UniProtKB-EC"/>
</dbReference>
<sequence>DRLRPARSGADHRRARGRGRRLVVHGEAPRRRPGAGRKKAWRGGRRGGDRRRPGRPCGAHLGGGRRALPPPGCPQILRRAARLRHGRTGAPDRAIRPGRKSGAPQVTL</sequence>
<protein>
    <submittedName>
        <fullName evidence="2">Phosphoribosyl-ATP pyrophosphatase</fullName>
        <ecNumber evidence="2">3.6.1.31</ecNumber>
    </submittedName>
</protein>
<accession>A0A6J4LET9</accession>
<feature type="compositionally biased region" description="Basic residues" evidence="1">
    <location>
        <begin position="13"/>
        <end position="23"/>
    </location>
</feature>
<dbReference type="AlphaFoldDB" id="A0A6J4LET9"/>
<dbReference type="EMBL" id="CADCUC010000280">
    <property type="protein sequence ID" value="CAA9330243.1"/>
    <property type="molecule type" value="Genomic_DNA"/>
</dbReference>
<feature type="region of interest" description="Disordered" evidence="1">
    <location>
        <begin position="85"/>
        <end position="108"/>
    </location>
</feature>
<name>A0A6J4LET9_9HYPH</name>
<dbReference type="EC" id="3.6.1.31" evidence="2"/>
<keyword evidence="2" id="KW-0378">Hydrolase</keyword>
<reference evidence="2" key="1">
    <citation type="submission" date="2020-02" db="EMBL/GenBank/DDBJ databases">
        <authorList>
            <person name="Meier V. D."/>
        </authorList>
    </citation>
    <scope>NUCLEOTIDE SEQUENCE</scope>
    <source>
        <strain evidence="2">AVDCRST_MAG90</strain>
    </source>
</reference>
<gene>
    <name evidence="2" type="ORF">AVDCRST_MAG90-1493</name>
</gene>